<sequence length="728" mass="81357">MDPSHSSVPTISKEMENENAMSSVRRCAYIRIESIEFIQPFESTSDILVTMSMENKRSKKLVTERFFANNGQPFKKEINGEYQLIYSHNVKCHRDPILRIAVENTRAKTFSRHRSVAAALISMQQVVQHDFDGVLLLYECHVPEKNPIGRIRVQIRSVYLDDQDEEDFGSANSEDGMEDTLSSDNELQNGFARFSRSIRNIFSSGSGVPPRIDHDSHDDNTAGSPTLPFSTSVSESYPENPITLPESKDTKRPQLPPRLSARVLSASSGVGSFRGSRAVSDDMDSIPGVGASQEFDSSTEVEFASGEGVSDSFAEQLRKLAANTAAANWHPVVFLVHNLDALRPLYAYLQACADQEICDAIIQVSPQQCCECLRRLYGVYTDKLSETDLEGFRVFYFGNDDFTWYLLTAYLSLAAERPTETFNIQFIPLLLTCSLTQLIASKSPTFLQTVTAIHQFVSTTSTQTQIITQQIQSGKKGVWANFHIEQHLFSLLHAKYTCKDLPINEVSLQRCSAEMDSLFGIPELASLLSNDQGKGLKLKIPFLSDISVGIPLLFSPTQYSFLLEVAQKRGYLAVLPDLLSMLCLAFDSMEVHCSLDYWLLDDEGKQCTLESHVPLKNVVMQRLAGQGLEEEGETGFEMVVVMAKADVTKKLKKALTTRYWMNEKGVSENGGMAEFECGVNKMMLSLEEAQSIYVDGVCFRGVVFMTVSNHFSRRKSFPVCIPFTESVE</sequence>
<dbReference type="GO" id="GO:0072659">
    <property type="term" value="P:protein localization to plasma membrane"/>
    <property type="evidence" value="ECO:0007669"/>
    <property type="project" value="TreeGrafter"/>
</dbReference>
<feature type="compositionally biased region" description="Polar residues" evidence="1">
    <location>
        <begin position="221"/>
        <end position="237"/>
    </location>
</feature>
<keyword evidence="3" id="KW-1185">Reference proteome</keyword>
<accession>A0A196SA72</accession>
<reference evidence="2 3" key="1">
    <citation type="submission" date="2016-05" db="EMBL/GenBank/DDBJ databases">
        <title>Nuclear genome of Blastocystis sp. subtype 1 NandII.</title>
        <authorList>
            <person name="Gentekaki E."/>
            <person name="Curtis B."/>
            <person name="Stairs C."/>
            <person name="Eme L."/>
            <person name="Herman E."/>
            <person name="Klimes V."/>
            <person name="Arias M.C."/>
            <person name="Elias M."/>
            <person name="Hilliou F."/>
            <person name="Klute M."/>
            <person name="Malik S.-B."/>
            <person name="Pightling A."/>
            <person name="Rachubinski R."/>
            <person name="Salas D."/>
            <person name="Schlacht A."/>
            <person name="Suga H."/>
            <person name="Archibald J."/>
            <person name="Ball S.G."/>
            <person name="Clark G."/>
            <person name="Dacks J."/>
            <person name="Van Der Giezen M."/>
            <person name="Tsaousis A."/>
            <person name="Roger A."/>
        </authorList>
    </citation>
    <scope>NUCLEOTIDE SEQUENCE [LARGE SCALE GENOMIC DNA]</scope>
    <source>
        <strain evidence="3">ATCC 50177 / NandII</strain>
    </source>
</reference>
<dbReference type="AlphaFoldDB" id="A0A196SA72"/>
<evidence type="ECO:0000256" key="1">
    <source>
        <dbReference type="SAM" id="MobiDB-lite"/>
    </source>
</evidence>
<dbReference type="InterPro" id="IPR019381">
    <property type="entry name" value="PACS1/2_C"/>
</dbReference>
<evidence type="ECO:0000313" key="2">
    <source>
        <dbReference type="EMBL" id="OAO13923.1"/>
    </source>
</evidence>
<dbReference type="EMBL" id="LXWW01000312">
    <property type="protein sequence ID" value="OAO13923.1"/>
    <property type="molecule type" value="Genomic_DNA"/>
</dbReference>
<name>A0A196SA72_BLAHN</name>
<evidence type="ECO:0000313" key="3">
    <source>
        <dbReference type="Proteomes" id="UP000078348"/>
    </source>
</evidence>
<organism evidence="2 3">
    <name type="scientific">Blastocystis sp. subtype 1 (strain ATCC 50177 / NandII)</name>
    <dbReference type="NCBI Taxonomy" id="478820"/>
    <lineage>
        <taxon>Eukaryota</taxon>
        <taxon>Sar</taxon>
        <taxon>Stramenopiles</taxon>
        <taxon>Bigyra</taxon>
        <taxon>Opalozoa</taxon>
        <taxon>Opalinata</taxon>
        <taxon>Blastocystidae</taxon>
        <taxon>Blastocystis</taxon>
    </lineage>
</organism>
<dbReference type="OrthoDB" id="10627166at2759"/>
<dbReference type="PANTHER" id="PTHR13280:SF17">
    <property type="entry name" value="KRUEPPEL TARGET AT 95D, ISOFORM A"/>
    <property type="match status" value="1"/>
</dbReference>
<comment type="caution">
    <text evidence="2">The sequence shown here is derived from an EMBL/GenBank/DDBJ whole genome shotgun (WGS) entry which is preliminary data.</text>
</comment>
<dbReference type="PANTHER" id="PTHR13280">
    <property type="entry name" value="PHOSPHOFURIN ACIDIC CLUSTER SORTING PROTEIN"/>
    <property type="match status" value="1"/>
</dbReference>
<feature type="compositionally biased region" description="Basic and acidic residues" evidence="1">
    <location>
        <begin position="211"/>
        <end position="220"/>
    </location>
</feature>
<dbReference type="Proteomes" id="UP000078348">
    <property type="component" value="Unassembled WGS sequence"/>
</dbReference>
<proteinExistence type="predicted"/>
<feature type="region of interest" description="Disordered" evidence="1">
    <location>
        <begin position="205"/>
        <end position="255"/>
    </location>
</feature>
<gene>
    <name evidence="2" type="ORF">AV274_4417</name>
</gene>
<protein>
    <submittedName>
        <fullName evidence="2">Uncharacterized protein</fullName>
    </submittedName>
</protein>